<dbReference type="AlphaFoldDB" id="A0A915CR02"/>
<organism evidence="1 2">
    <name type="scientific">Ditylenchus dipsaci</name>
    <dbReference type="NCBI Taxonomy" id="166011"/>
    <lineage>
        <taxon>Eukaryota</taxon>
        <taxon>Metazoa</taxon>
        <taxon>Ecdysozoa</taxon>
        <taxon>Nematoda</taxon>
        <taxon>Chromadorea</taxon>
        <taxon>Rhabditida</taxon>
        <taxon>Tylenchina</taxon>
        <taxon>Tylenchomorpha</taxon>
        <taxon>Sphaerularioidea</taxon>
        <taxon>Anguinidae</taxon>
        <taxon>Anguininae</taxon>
        <taxon>Ditylenchus</taxon>
    </lineage>
</organism>
<name>A0A915CR02_9BILA</name>
<sequence>MQLVVKKLIGIITLDDTLDDFEADPLDEIRADDFGFMITERMMQSTCPAQHEGLIIAEGKFMPLINFLPRTCQEMTKRCASLNDQCRSFRTRTSCGTDSHDRSLVFGGSQYPDKKHICRFSTNSPRKEDIINRILLSLSVSARRTLRFKPSLLIVSPLCASTQKACQVKFR</sequence>
<accession>A0A915CR02</accession>
<dbReference type="Proteomes" id="UP000887574">
    <property type="component" value="Unplaced"/>
</dbReference>
<protein>
    <submittedName>
        <fullName evidence="2">Uncharacterized protein</fullName>
    </submittedName>
</protein>
<keyword evidence="1" id="KW-1185">Reference proteome</keyword>
<evidence type="ECO:0000313" key="1">
    <source>
        <dbReference type="Proteomes" id="UP000887574"/>
    </source>
</evidence>
<dbReference type="WBParaSite" id="jg11577">
    <property type="protein sequence ID" value="jg11577"/>
    <property type="gene ID" value="jg11577"/>
</dbReference>
<proteinExistence type="predicted"/>
<evidence type="ECO:0000313" key="2">
    <source>
        <dbReference type="WBParaSite" id="jg11577"/>
    </source>
</evidence>
<reference evidence="2" key="1">
    <citation type="submission" date="2022-11" db="UniProtKB">
        <authorList>
            <consortium name="WormBaseParasite"/>
        </authorList>
    </citation>
    <scope>IDENTIFICATION</scope>
</reference>